<comment type="caution">
    <text evidence="2">The sequence shown here is derived from an EMBL/GenBank/DDBJ whole genome shotgun (WGS) entry which is preliminary data.</text>
</comment>
<evidence type="ECO:0000313" key="2">
    <source>
        <dbReference type="EMBL" id="VTJ82148.1"/>
    </source>
</evidence>
<name>A0A5E4CK31_MARMO</name>
<dbReference type="AlphaFoldDB" id="A0A5E4CK31"/>
<evidence type="ECO:0000313" key="3">
    <source>
        <dbReference type="Proteomes" id="UP000335636"/>
    </source>
</evidence>
<feature type="non-terminal residue" evidence="2">
    <location>
        <position position="1"/>
    </location>
</feature>
<evidence type="ECO:0000256" key="1">
    <source>
        <dbReference type="SAM" id="MobiDB-lite"/>
    </source>
</evidence>
<feature type="region of interest" description="Disordered" evidence="1">
    <location>
        <begin position="19"/>
        <end position="55"/>
    </location>
</feature>
<accession>A0A5E4CK31</accession>
<feature type="compositionally biased region" description="Polar residues" evidence="1">
    <location>
        <begin position="26"/>
        <end position="36"/>
    </location>
</feature>
<reference evidence="2" key="1">
    <citation type="submission" date="2019-04" db="EMBL/GenBank/DDBJ databases">
        <authorList>
            <person name="Alioto T."/>
            <person name="Alioto T."/>
        </authorList>
    </citation>
    <scope>NUCLEOTIDE SEQUENCE [LARGE SCALE GENOMIC DNA]</scope>
</reference>
<dbReference type="EMBL" id="CABDUW010001502">
    <property type="protein sequence ID" value="VTJ82148.1"/>
    <property type="molecule type" value="Genomic_DNA"/>
</dbReference>
<organism evidence="2 3">
    <name type="scientific">Marmota monax</name>
    <name type="common">Woodchuck</name>
    <dbReference type="NCBI Taxonomy" id="9995"/>
    <lineage>
        <taxon>Eukaryota</taxon>
        <taxon>Metazoa</taxon>
        <taxon>Chordata</taxon>
        <taxon>Craniata</taxon>
        <taxon>Vertebrata</taxon>
        <taxon>Euteleostomi</taxon>
        <taxon>Mammalia</taxon>
        <taxon>Eutheria</taxon>
        <taxon>Euarchontoglires</taxon>
        <taxon>Glires</taxon>
        <taxon>Rodentia</taxon>
        <taxon>Sciuromorpha</taxon>
        <taxon>Sciuridae</taxon>
        <taxon>Xerinae</taxon>
        <taxon>Marmotini</taxon>
        <taxon>Marmota</taxon>
    </lineage>
</organism>
<feature type="non-terminal residue" evidence="2">
    <location>
        <position position="55"/>
    </location>
</feature>
<dbReference type="Proteomes" id="UP000335636">
    <property type="component" value="Unassembled WGS sequence"/>
</dbReference>
<keyword evidence="3" id="KW-1185">Reference proteome</keyword>
<proteinExistence type="predicted"/>
<sequence length="55" mass="6003">IPNGDLQEEKEDDLLLGKTYFLPSDHPNSSNTQELVRSSVFPSAEPKVSSAVDEA</sequence>
<gene>
    <name evidence="2" type="ORF">MONAX_5E020772</name>
</gene>
<protein>
    <submittedName>
        <fullName evidence="2">Uncharacterized protein</fullName>
    </submittedName>
</protein>